<keyword evidence="1" id="KW-0472">Membrane</keyword>
<dbReference type="Proteomes" id="UP000447434">
    <property type="component" value="Chromosome 3"/>
</dbReference>
<dbReference type="EMBL" id="WOCE01000003">
    <property type="protein sequence ID" value="KAE9618011.1"/>
    <property type="molecule type" value="Genomic_DNA"/>
</dbReference>
<organism evidence="2 3">
    <name type="scientific">Lupinus albus</name>
    <name type="common">White lupine</name>
    <name type="synonym">Lupinus termis</name>
    <dbReference type="NCBI Taxonomy" id="3870"/>
    <lineage>
        <taxon>Eukaryota</taxon>
        <taxon>Viridiplantae</taxon>
        <taxon>Streptophyta</taxon>
        <taxon>Embryophyta</taxon>
        <taxon>Tracheophyta</taxon>
        <taxon>Spermatophyta</taxon>
        <taxon>Magnoliopsida</taxon>
        <taxon>eudicotyledons</taxon>
        <taxon>Gunneridae</taxon>
        <taxon>Pentapetalae</taxon>
        <taxon>rosids</taxon>
        <taxon>fabids</taxon>
        <taxon>Fabales</taxon>
        <taxon>Fabaceae</taxon>
        <taxon>Papilionoideae</taxon>
        <taxon>50 kb inversion clade</taxon>
        <taxon>genistoids sensu lato</taxon>
        <taxon>core genistoids</taxon>
        <taxon>Genisteae</taxon>
        <taxon>Lupinus</taxon>
    </lineage>
</organism>
<sequence>MGFCIHLKKIAKCMSVVDCIFCFASVSVQSAVCIFGCYYRMHFCYYSAECRVSLCIFTLYLSMKVV</sequence>
<reference evidence="3" key="1">
    <citation type="journal article" date="2020" name="Nat. Commun.">
        <title>Genome sequence of the cluster root forming white lupin.</title>
        <authorList>
            <person name="Hufnagel B."/>
            <person name="Marques A."/>
            <person name="Soriano A."/>
            <person name="Marques L."/>
            <person name="Divol F."/>
            <person name="Doumas P."/>
            <person name="Sallet E."/>
            <person name="Mancinotti D."/>
            <person name="Carrere S."/>
            <person name="Marande W."/>
            <person name="Arribat S."/>
            <person name="Keller J."/>
            <person name="Huneau C."/>
            <person name="Blein T."/>
            <person name="Aime D."/>
            <person name="Laguerre M."/>
            <person name="Taylor J."/>
            <person name="Schubert V."/>
            <person name="Nelson M."/>
            <person name="Geu-Flores F."/>
            <person name="Crespi M."/>
            <person name="Gallardo-Guerrero K."/>
            <person name="Delaux P.-M."/>
            <person name="Salse J."/>
            <person name="Berges H."/>
            <person name="Guyot R."/>
            <person name="Gouzy J."/>
            <person name="Peret B."/>
        </authorList>
    </citation>
    <scope>NUCLEOTIDE SEQUENCE [LARGE SCALE GENOMIC DNA]</scope>
    <source>
        <strain evidence="3">cv. Amiga</strain>
    </source>
</reference>
<protein>
    <submittedName>
        <fullName evidence="2">Uncharacterized protein</fullName>
    </submittedName>
</protein>
<keyword evidence="3" id="KW-1185">Reference proteome</keyword>
<evidence type="ECO:0000313" key="3">
    <source>
        <dbReference type="Proteomes" id="UP000447434"/>
    </source>
</evidence>
<keyword evidence="1" id="KW-1133">Transmembrane helix</keyword>
<accession>A0A6A4QV77</accession>
<keyword evidence="1" id="KW-0812">Transmembrane</keyword>
<gene>
    <name evidence="2" type="ORF">Lalb_Chr03g0041631</name>
</gene>
<evidence type="ECO:0000313" key="2">
    <source>
        <dbReference type="EMBL" id="KAE9618011.1"/>
    </source>
</evidence>
<evidence type="ECO:0000256" key="1">
    <source>
        <dbReference type="SAM" id="Phobius"/>
    </source>
</evidence>
<dbReference type="AlphaFoldDB" id="A0A6A4QV77"/>
<name>A0A6A4QV77_LUPAL</name>
<comment type="caution">
    <text evidence="2">The sequence shown here is derived from an EMBL/GenBank/DDBJ whole genome shotgun (WGS) entry which is preliminary data.</text>
</comment>
<proteinExistence type="predicted"/>
<feature type="transmembrane region" description="Helical" evidence="1">
    <location>
        <begin position="20"/>
        <end position="41"/>
    </location>
</feature>